<evidence type="ECO:0000313" key="5">
    <source>
        <dbReference type="EMBL" id="ABW67304.1"/>
    </source>
</evidence>
<feature type="domain" description="GGDEF" evidence="4">
    <location>
        <begin position="221"/>
        <end position="354"/>
    </location>
</feature>
<dbReference type="PROSITE" id="PS50887">
    <property type="entry name" value="GGDEF"/>
    <property type="match status" value="1"/>
</dbReference>
<dbReference type="GO" id="GO:0052621">
    <property type="term" value="F:diguanylate cyclase activity"/>
    <property type="evidence" value="ECO:0007669"/>
    <property type="project" value="UniProtKB-EC"/>
</dbReference>
<protein>
    <recommendedName>
        <fullName evidence="1">diguanylate cyclase</fullName>
        <ecNumber evidence="1">2.7.7.65</ecNumber>
    </recommendedName>
</protein>
<feature type="transmembrane region" description="Helical" evidence="3">
    <location>
        <begin position="160"/>
        <end position="180"/>
    </location>
</feature>
<dbReference type="SMART" id="SM00267">
    <property type="entry name" value="GGDEF"/>
    <property type="match status" value="1"/>
</dbReference>
<dbReference type="Proteomes" id="UP000008561">
    <property type="component" value="Chromosome"/>
</dbReference>
<feature type="transmembrane region" description="Helical" evidence="3">
    <location>
        <begin position="104"/>
        <end position="121"/>
    </location>
</feature>
<dbReference type="NCBIfam" id="TIGR00254">
    <property type="entry name" value="GGDEF"/>
    <property type="match status" value="1"/>
</dbReference>
<sequence>MISVFQKGDTRQALRIRRTLMAVASYLFIGAGCYLGVHLGYARDLELSVILIITTGVSGIYLIILTMMYKGINERFRDPSLTLFQILCGIMFITLIAYYMVDRIRGTASVLYILAFMFGTFRLRLKDLLVLTGITGGLYAGAMALLHSSDPGAVDPQLEVMRWVILMMALVWVSYMANYISKLRRHITRLATHDALTGVLSRREIFEVLGREKAFSDRAGTPFSLCMLDLDDFKQMNDTYGHQAGDAVLQSFARALKDNTRATDYVGRYGGEEFMVVFSNFQCLDSRASGVQRLLAATRNICLPDISPDLRITTSIGIAAYQPGESPDALLARADAALYEAKENGKDRAVFKEPGTD</sequence>
<evidence type="ECO:0000259" key="4">
    <source>
        <dbReference type="PROSITE" id="PS50887"/>
    </source>
</evidence>
<dbReference type="eggNOG" id="COG3706">
    <property type="taxonomic scope" value="Bacteria"/>
</dbReference>
<dbReference type="Gene3D" id="3.30.70.270">
    <property type="match status" value="1"/>
</dbReference>
<proteinExistence type="predicted"/>
<keyword evidence="3" id="KW-0472">Membrane</keyword>
<dbReference type="FunFam" id="3.30.70.270:FF:000001">
    <property type="entry name" value="Diguanylate cyclase domain protein"/>
    <property type="match status" value="1"/>
</dbReference>
<dbReference type="RefSeq" id="WP_012174920.1">
    <property type="nucleotide sequence ID" value="NC_009943.1"/>
</dbReference>
<dbReference type="STRING" id="96561.Dole_1500"/>
<dbReference type="EC" id="2.7.7.65" evidence="1"/>
<keyword evidence="6" id="KW-1185">Reference proteome</keyword>
<feature type="transmembrane region" description="Helical" evidence="3">
    <location>
        <begin position="81"/>
        <end position="98"/>
    </location>
</feature>
<keyword evidence="3" id="KW-0812">Transmembrane</keyword>
<dbReference type="InterPro" id="IPR050469">
    <property type="entry name" value="Diguanylate_Cyclase"/>
</dbReference>
<dbReference type="OrthoDB" id="9778432at2"/>
<comment type="catalytic activity">
    <reaction evidence="2">
        <text>2 GTP = 3',3'-c-di-GMP + 2 diphosphate</text>
        <dbReference type="Rhea" id="RHEA:24898"/>
        <dbReference type="ChEBI" id="CHEBI:33019"/>
        <dbReference type="ChEBI" id="CHEBI:37565"/>
        <dbReference type="ChEBI" id="CHEBI:58805"/>
        <dbReference type="EC" id="2.7.7.65"/>
    </reaction>
</comment>
<dbReference type="PANTHER" id="PTHR45138">
    <property type="entry name" value="REGULATORY COMPONENTS OF SENSORY TRANSDUCTION SYSTEM"/>
    <property type="match status" value="1"/>
</dbReference>
<accession>A8ZZF1</accession>
<dbReference type="Pfam" id="PF00990">
    <property type="entry name" value="GGDEF"/>
    <property type="match status" value="1"/>
</dbReference>
<dbReference type="HOGENOM" id="CLU_000445_11_1_7"/>
<dbReference type="KEGG" id="dol:Dole_1500"/>
<dbReference type="PANTHER" id="PTHR45138:SF9">
    <property type="entry name" value="DIGUANYLATE CYCLASE DGCM-RELATED"/>
    <property type="match status" value="1"/>
</dbReference>
<dbReference type="AlphaFoldDB" id="A8ZZF1"/>
<organism evidence="5 6">
    <name type="scientific">Desulfosudis oleivorans (strain DSM 6200 / JCM 39069 / Hxd3)</name>
    <name type="common">Desulfococcus oleovorans</name>
    <dbReference type="NCBI Taxonomy" id="96561"/>
    <lineage>
        <taxon>Bacteria</taxon>
        <taxon>Pseudomonadati</taxon>
        <taxon>Thermodesulfobacteriota</taxon>
        <taxon>Desulfobacteria</taxon>
        <taxon>Desulfobacterales</taxon>
        <taxon>Desulfosudaceae</taxon>
        <taxon>Desulfosudis</taxon>
    </lineage>
</organism>
<dbReference type="CDD" id="cd01949">
    <property type="entry name" value="GGDEF"/>
    <property type="match status" value="1"/>
</dbReference>
<evidence type="ECO:0000313" key="6">
    <source>
        <dbReference type="Proteomes" id="UP000008561"/>
    </source>
</evidence>
<dbReference type="PROSITE" id="PS51257">
    <property type="entry name" value="PROKAR_LIPOPROTEIN"/>
    <property type="match status" value="1"/>
</dbReference>
<dbReference type="InterPro" id="IPR029787">
    <property type="entry name" value="Nucleotide_cyclase"/>
</dbReference>
<evidence type="ECO:0000256" key="1">
    <source>
        <dbReference type="ARBA" id="ARBA00012528"/>
    </source>
</evidence>
<dbReference type="SUPFAM" id="SSF55073">
    <property type="entry name" value="Nucleotide cyclase"/>
    <property type="match status" value="1"/>
</dbReference>
<feature type="transmembrane region" description="Helical" evidence="3">
    <location>
        <begin position="128"/>
        <end position="148"/>
    </location>
</feature>
<name>A8ZZF1_DESOH</name>
<feature type="transmembrane region" description="Helical" evidence="3">
    <location>
        <begin position="20"/>
        <end position="41"/>
    </location>
</feature>
<keyword evidence="3" id="KW-1133">Transmembrane helix</keyword>
<feature type="transmembrane region" description="Helical" evidence="3">
    <location>
        <begin position="47"/>
        <end position="69"/>
    </location>
</feature>
<evidence type="ECO:0000256" key="2">
    <source>
        <dbReference type="ARBA" id="ARBA00034247"/>
    </source>
</evidence>
<evidence type="ECO:0000256" key="3">
    <source>
        <dbReference type="SAM" id="Phobius"/>
    </source>
</evidence>
<dbReference type="InterPro" id="IPR043128">
    <property type="entry name" value="Rev_trsase/Diguanyl_cyclase"/>
</dbReference>
<gene>
    <name evidence="5" type="ordered locus">Dole_1500</name>
</gene>
<dbReference type="EMBL" id="CP000859">
    <property type="protein sequence ID" value="ABW67304.1"/>
    <property type="molecule type" value="Genomic_DNA"/>
</dbReference>
<dbReference type="InterPro" id="IPR000160">
    <property type="entry name" value="GGDEF_dom"/>
</dbReference>
<reference evidence="5 6" key="1">
    <citation type="submission" date="2007-10" db="EMBL/GenBank/DDBJ databases">
        <title>Complete sequence of Desulfococcus oleovorans Hxd3.</title>
        <authorList>
            <consortium name="US DOE Joint Genome Institute"/>
            <person name="Copeland A."/>
            <person name="Lucas S."/>
            <person name="Lapidus A."/>
            <person name="Barry K."/>
            <person name="Glavina del Rio T."/>
            <person name="Dalin E."/>
            <person name="Tice H."/>
            <person name="Pitluck S."/>
            <person name="Kiss H."/>
            <person name="Brettin T."/>
            <person name="Bruce D."/>
            <person name="Detter J.C."/>
            <person name="Han C."/>
            <person name="Schmutz J."/>
            <person name="Larimer F."/>
            <person name="Land M."/>
            <person name="Hauser L."/>
            <person name="Kyrpides N."/>
            <person name="Kim E."/>
            <person name="Wawrik B."/>
            <person name="Richardson P."/>
        </authorList>
    </citation>
    <scope>NUCLEOTIDE SEQUENCE [LARGE SCALE GENOMIC DNA]</scope>
    <source>
        <strain evidence="6">DSM 6200 / JCM 39069 / Hxd3</strain>
    </source>
</reference>